<comment type="catalytic activity">
    <reaction evidence="11">
        <text>O-phospho-L-serine + H2O = L-serine + phosphate</text>
        <dbReference type="Rhea" id="RHEA:21208"/>
        <dbReference type="ChEBI" id="CHEBI:15377"/>
        <dbReference type="ChEBI" id="CHEBI:33384"/>
        <dbReference type="ChEBI" id="CHEBI:43474"/>
        <dbReference type="ChEBI" id="CHEBI:57524"/>
        <dbReference type="EC" id="3.1.3.3"/>
    </reaction>
</comment>
<gene>
    <name evidence="13" type="primary">serB</name>
    <name evidence="13" type="ORF">ACFFN0_01665</name>
</gene>
<dbReference type="SUPFAM" id="SSF56784">
    <property type="entry name" value="HAD-like"/>
    <property type="match status" value="1"/>
</dbReference>
<keyword evidence="8" id="KW-0460">Magnesium</keyword>
<dbReference type="SFLD" id="SFLDS00003">
    <property type="entry name" value="Haloacid_Dehalogenase"/>
    <property type="match status" value="1"/>
</dbReference>
<dbReference type="SFLD" id="SFLDG01137">
    <property type="entry name" value="C1.6.1:_Phosphoserine_Phosphat"/>
    <property type="match status" value="1"/>
</dbReference>
<dbReference type="PANTHER" id="PTHR43344:SF2">
    <property type="entry name" value="PHOSPHOSERINE PHOSPHATASE"/>
    <property type="match status" value="1"/>
</dbReference>
<dbReference type="NCBIfam" id="TIGR01488">
    <property type="entry name" value="HAD-SF-IB"/>
    <property type="match status" value="1"/>
</dbReference>
<comment type="cofactor">
    <cofactor evidence="1">
        <name>Mg(2+)</name>
        <dbReference type="ChEBI" id="CHEBI:18420"/>
    </cofactor>
</comment>
<evidence type="ECO:0000256" key="3">
    <source>
        <dbReference type="ARBA" id="ARBA00009184"/>
    </source>
</evidence>
<comment type="similarity">
    <text evidence="3">Belongs to the HAD-like hydrolase superfamily. SerB family.</text>
</comment>
<keyword evidence="7 13" id="KW-0378">Hydrolase</keyword>
<evidence type="ECO:0000256" key="9">
    <source>
        <dbReference type="ARBA" id="ARBA00023299"/>
    </source>
</evidence>
<dbReference type="Gene3D" id="3.40.50.1000">
    <property type="entry name" value="HAD superfamily/HAD-like"/>
    <property type="match status" value="1"/>
</dbReference>
<comment type="pathway">
    <text evidence="2">Amino-acid biosynthesis; L-serine biosynthesis; L-serine from 3-phospho-D-glycerate: step 3/3.</text>
</comment>
<dbReference type="SFLD" id="SFLDG01136">
    <property type="entry name" value="C1.6:_Phosphoserine_Phosphatas"/>
    <property type="match status" value="1"/>
</dbReference>
<dbReference type="InterPro" id="IPR050582">
    <property type="entry name" value="HAD-like_SerB"/>
</dbReference>
<dbReference type="PANTHER" id="PTHR43344">
    <property type="entry name" value="PHOSPHOSERINE PHOSPHATASE"/>
    <property type="match status" value="1"/>
</dbReference>
<organism evidence="13 14">
    <name type="scientific">Ornithinimicrobium kibberense</name>
    <dbReference type="NCBI Taxonomy" id="282060"/>
    <lineage>
        <taxon>Bacteria</taxon>
        <taxon>Bacillati</taxon>
        <taxon>Actinomycetota</taxon>
        <taxon>Actinomycetes</taxon>
        <taxon>Micrococcales</taxon>
        <taxon>Ornithinimicrobiaceae</taxon>
        <taxon>Ornithinimicrobium</taxon>
    </lineage>
</organism>
<dbReference type="RefSeq" id="WP_141337503.1">
    <property type="nucleotide sequence ID" value="NZ_JBHMAX010000002.1"/>
</dbReference>
<evidence type="ECO:0000256" key="5">
    <source>
        <dbReference type="ARBA" id="ARBA00022605"/>
    </source>
</evidence>
<dbReference type="GO" id="GO:0016787">
    <property type="term" value="F:hydrolase activity"/>
    <property type="evidence" value="ECO:0007669"/>
    <property type="project" value="UniProtKB-KW"/>
</dbReference>
<reference evidence="13 14" key="1">
    <citation type="submission" date="2024-09" db="EMBL/GenBank/DDBJ databases">
        <authorList>
            <person name="Sun Q."/>
            <person name="Mori K."/>
        </authorList>
    </citation>
    <scope>NUCLEOTIDE SEQUENCE [LARGE SCALE GENOMIC DNA]</scope>
    <source>
        <strain evidence="13 14">JCM 12763</strain>
    </source>
</reference>
<dbReference type="Proteomes" id="UP001589613">
    <property type="component" value="Unassembled WGS sequence"/>
</dbReference>
<dbReference type="InterPro" id="IPR004469">
    <property type="entry name" value="PSP"/>
</dbReference>
<comment type="caution">
    <text evidence="13">The sequence shown here is derived from an EMBL/GenBank/DDBJ whole genome shotgun (WGS) entry which is preliminary data.</text>
</comment>
<evidence type="ECO:0000256" key="2">
    <source>
        <dbReference type="ARBA" id="ARBA00005135"/>
    </source>
</evidence>
<dbReference type="EMBL" id="JBHMAX010000002">
    <property type="protein sequence ID" value="MFB9730747.1"/>
    <property type="molecule type" value="Genomic_DNA"/>
</dbReference>
<dbReference type="SFLD" id="SFLDF00029">
    <property type="entry name" value="phosphoserine_phosphatase"/>
    <property type="match status" value="1"/>
</dbReference>
<dbReference type="Pfam" id="PF12710">
    <property type="entry name" value="HAD"/>
    <property type="match status" value="1"/>
</dbReference>
<proteinExistence type="inferred from homology"/>
<evidence type="ECO:0000256" key="4">
    <source>
        <dbReference type="ARBA" id="ARBA00012640"/>
    </source>
</evidence>
<dbReference type="InterPro" id="IPR023214">
    <property type="entry name" value="HAD_sf"/>
</dbReference>
<evidence type="ECO:0000313" key="13">
    <source>
        <dbReference type="EMBL" id="MFB9730747.1"/>
    </source>
</evidence>
<evidence type="ECO:0000256" key="10">
    <source>
        <dbReference type="ARBA" id="ARBA00031693"/>
    </source>
</evidence>
<dbReference type="InterPro" id="IPR036412">
    <property type="entry name" value="HAD-like_sf"/>
</dbReference>
<sequence length="293" mass="30761">MPVLTLLTDPARTRLPRTAAEGLPVAWDPGEPRWLATGVAVQVPLAGRVGDDELRDLRAAWSDRGVDAVVQPQVVRRRVLLADMDSTIVQQECVDELAAHAGVGQEVAAITAAAMNGELDFAQALRARVALLAGLPTSVVETVLTERITLTPGARELVATMRAHGARTALVSGGFVPFTAEVAARVGFDEHRANVLQEQDGVFTGEVEEPILGAEAKVAALREITAGLGLRPRDAIAVGDGANDLGMLGLAGTGVALHAKPVVAEQCDVRVDHGDLTALLYLQGYSEAEIVGR</sequence>
<evidence type="ECO:0000256" key="12">
    <source>
        <dbReference type="ARBA" id="ARBA00048523"/>
    </source>
</evidence>
<name>A0ABV5UYW0_9MICO</name>
<dbReference type="EC" id="3.1.3.3" evidence="4"/>
<evidence type="ECO:0000313" key="14">
    <source>
        <dbReference type="Proteomes" id="UP001589613"/>
    </source>
</evidence>
<evidence type="ECO:0000256" key="1">
    <source>
        <dbReference type="ARBA" id="ARBA00001946"/>
    </source>
</evidence>
<evidence type="ECO:0000256" key="6">
    <source>
        <dbReference type="ARBA" id="ARBA00022723"/>
    </source>
</evidence>
<accession>A0ABV5UYW0</accession>
<keyword evidence="14" id="KW-1185">Reference proteome</keyword>
<protein>
    <recommendedName>
        <fullName evidence="4">phosphoserine phosphatase</fullName>
        <ecNumber evidence="4">3.1.3.3</ecNumber>
    </recommendedName>
    <alternativeName>
        <fullName evidence="10">O-phosphoserine phosphohydrolase</fullName>
    </alternativeName>
</protein>
<dbReference type="NCBIfam" id="TIGR00338">
    <property type="entry name" value="serB"/>
    <property type="match status" value="1"/>
</dbReference>
<keyword evidence="6" id="KW-0479">Metal-binding</keyword>
<evidence type="ECO:0000256" key="8">
    <source>
        <dbReference type="ARBA" id="ARBA00022842"/>
    </source>
</evidence>
<comment type="catalytic activity">
    <reaction evidence="12">
        <text>O-phospho-D-serine + H2O = D-serine + phosphate</text>
        <dbReference type="Rhea" id="RHEA:24873"/>
        <dbReference type="ChEBI" id="CHEBI:15377"/>
        <dbReference type="ChEBI" id="CHEBI:35247"/>
        <dbReference type="ChEBI" id="CHEBI:43474"/>
        <dbReference type="ChEBI" id="CHEBI:58680"/>
        <dbReference type="EC" id="3.1.3.3"/>
    </reaction>
</comment>
<evidence type="ECO:0000256" key="7">
    <source>
        <dbReference type="ARBA" id="ARBA00022801"/>
    </source>
</evidence>
<evidence type="ECO:0000256" key="11">
    <source>
        <dbReference type="ARBA" id="ARBA00048138"/>
    </source>
</evidence>
<keyword evidence="5" id="KW-0028">Amino-acid biosynthesis</keyword>
<dbReference type="CDD" id="cd07500">
    <property type="entry name" value="HAD_PSP"/>
    <property type="match status" value="1"/>
</dbReference>
<keyword evidence="9" id="KW-0718">Serine biosynthesis</keyword>